<accession>A0A291P2E3</accession>
<dbReference type="GO" id="GO:0042128">
    <property type="term" value="P:nitrate assimilation"/>
    <property type="evidence" value="ECO:0007669"/>
    <property type="project" value="UniProtKB-KW"/>
</dbReference>
<organism evidence="8 9">
    <name type="scientific">Halomonas beimenensis</name>
    <dbReference type="NCBI Taxonomy" id="475662"/>
    <lineage>
        <taxon>Bacteria</taxon>
        <taxon>Pseudomonadati</taxon>
        <taxon>Pseudomonadota</taxon>
        <taxon>Gammaproteobacteria</taxon>
        <taxon>Oceanospirillales</taxon>
        <taxon>Halomonadaceae</taxon>
        <taxon>Halomonas</taxon>
    </lineage>
</organism>
<dbReference type="PANTHER" id="PTHR21496">
    <property type="entry name" value="FERREDOXIN-RELATED"/>
    <property type="match status" value="1"/>
</dbReference>
<keyword evidence="6" id="KW-0534">Nitrate assimilation</keyword>
<gene>
    <name evidence="8" type="ORF">BEI_0069</name>
</gene>
<keyword evidence="1" id="KW-0001">2Fe-2S</keyword>
<evidence type="ECO:0000256" key="5">
    <source>
        <dbReference type="ARBA" id="ARBA00023014"/>
    </source>
</evidence>
<feature type="domain" description="Rieske" evidence="7">
    <location>
        <begin position="3"/>
        <end position="99"/>
    </location>
</feature>
<keyword evidence="2" id="KW-0479">Metal-binding</keyword>
<dbReference type="InterPro" id="IPR036922">
    <property type="entry name" value="Rieske_2Fe-2S_sf"/>
</dbReference>
<keyword evidence="5" id="KW-0411">Iron-sulfur</keyword>
<evidence type="ECO:0000256" key="4">
    <source>
        <dbReference type="ARBA" id="ARBA00023004"/>
    </source>
</evidence>
<dbReference type="GO" id="GO:0008942">
    <property type="term" value="F:nitrite reductase [NAD(P)H] activity"/>
    <property type="evidence" value="ECO:0007669"/>
    <property type="project" value="InterPro"/>
</dbReference>
<dbReference type="InterPro" id="IPR017941">
    <property type="entry name" value="Rieske_2Fe-2S"/>
</dbReference>
<dbReference type="OrthoDB" id="9794779at2"/>
<name>A0A291P2E3_9GAMM</name>
<evidence type="ECO:0000313" key="9">
    <source>
        <dbReference type="Proteomes" id="UP000219993"/>
    </source>
</evidence>
<keyword evidence="4" id="KW-0408">Iron</keyword>
<evidence type="ECO:0000256" key="1">
    <source>
        <dbReference type="ARBA" id="ARBA00022714"/>
    </source>
</evidence>
<dbReference type="CDD" id="cd03528">
    <property type="entry name" value="Rieske_RO_ferredoxin"/>
    <property type="match status" value="1"/>
</dbReference>
<dbReference type="EMBL" id="CP021435">
    <property type="protein sequence ID" value="ATJ81056.1"/>
    <property type="molecule type" value="Genomic_DNA"/>
</dbReference>
<evidence type="ECO:0000256" key="3">
    <source>
        <dbReference type="ARBA" id="ARBA00023002"/>
    </source>
</evidence>
<dbReference type="AlphaFoldDB" id="A0A291P2E3"/>
<dbReference type="Pfam" id="PF00355">
    <property type="entry name" value="Rieske"/>
    <property type="match status" value="1"/>
</dbReference>
<dbReference type="SUPFAM" id="SSF50022">
    <property type="entry name" value="ISP domain"/>
    <property type="match status" value="1"/>
</dbReference>
<dbReference type="Proteomes" id="UP000219993">
    <property type="component" value="Chromosome"/>
</dbReference>
<dbReference type="InterPro" id="IPR012748">
    <property type="entry name" value="Rieske-like_NirD"/>
</dbReference>
<dbReference type="PANTHER" id="PTHR21496:SF23">
    <property type="entry name" value="3-PHENYLPROPIONATE_CINNAMIC ACID DIOXYGENASE FERREDOXIN SUBUNIT"/>
    <property type="match status" value="1"/>
</dbReference>
<sequence length="105" mass="11882">MSWTTVCKTDQVQEDFPYSAKVDGKEIGVYVLDGEYYALEDVCPHAYALLSQGFVEDGQVECPLHEATFDIKSGKCLREPADRDLHVYPVRIIDDEVQLHVSEES</sequence>
<reference evidence="8 9" key="1">
    <citation type="journal article" date="2017" name="Sci. Rep.">
        <title>Revealing the Saline Adaptation Strategies of the Halophilic Bacterium Halomonas beimenensis through High-throughput Omics and Transposon Mutagenesis Approaches.</title>
        <authorList>
            <person name="Chen Y.H."/>
            <person name="Lin S.S."/>
            <person name="Shyu Y.T."/>
        </authorList>
    </citation>
    <scope>NUCLEOTIDE SEQUENCE [LARGE SCALE GENOMIC DNA]</scope>
    <source>
        <strain evidence="8 9">NTU-111</strain>
    </source>
</reference>
<dbReference type="RefSeq" id="WP_097787642.1">
    <property type="nucleotide sequence ID" value="NZ_BAAADT010000020.1"/>
</dbReference>
<evidence type="ECO:0000256" key="6">
    <source>
        <dbReference type="ARBA" id="ARBA00023063"/>
    </source>
</evidence>
<dbReference type="GO" id="GO:0051537">
    <property type="term" value="F:2 iron, 2 sulfur cluster binding"/>
    <property type="evidence" value="ECO:0007669"/>
    <property type="project" value="UniProtKB-KW"/>
</dbReference>
<evidence type="ECO:0000313" key="8">
    <source>
        <dbReference type="EMBL" id="ATJ81056.1"/>
    </source>
</evidence>
<keyword evidence="8" id="KW-0223">Dioxygenase</keyword>
<dbReference type="Gene3D" id="2.102.10.10">
    <property type="entry name" value="Rieske [2Fe-2S] iron-sulphur domain"/>
    <property type="match status" value="1"/>
</dbReference>
<keyword evidence="9" id="KW-1185">Reference proteome</keyword>
<keyword evidence="3" id="KW-0560">Oxidoreductase</keyword>
<protein>
    <submittedName>
        <fullName evidence="8">3-phenylpropionate dioxygenase ferredoxin subunit</fullName>
    </submittedName>
</protein>
<dbReference type="KEGG" id="hbe:BEI_0069"/>
<proteinExistence type="predicted"/>
<dbReference type="NCBIfam" id="TIGR02378">
    <property type="entry name" value="nirD_assim_sml"/>
    <property type="match status" value="1"/>
</dbReference>
<dbReference type="GO" id="GO:0051213">
    <property type="term" value="F:dioxygenase activity"/>
    <property type="evidence" value="ECO:0007669"/>
    <property type="project" value="UniProtKB-KW"/>
</dbReference>
<dbReference type="GO" id="GO:0046872">
    <property type="term" value="F:metal ion binding"/>
    <property type="evidence" value="ECO:0007669"/>
    <property type="project" value="UniProtKB-KW"/>
</dbReference>
<dbReference type="PROSITE" id="PS51296">
    <property type="entry name" value="RIESKE"/>
    <property type="match status" value="1"/>
</dbReference>
<evidence type="ECO:0000259" key="7">
    <source>
        <dbReference type="PROSITE" id="PS51296"/>
    </source>
</evidence>
<evidence type="ECO:0000256" key="2">
    <source>
        <dbReference type="ARBA" id="ARBA00022723"/>
    </source>
</evidence>